<evidence type="ECO:0000313" key="2">
    <source>
        <dbReference type="EMBL" id="TSD15279.1"/>
    </source>
</evidence>
<dbReference type="AlphaFoldDB" id="A0A554ND15"/>
<feature type="compositionally biased region" description="Low complexity" evidence="1">
    <location>
        <begin position="65"/>
        <end position="84"/>
    </location>
</feature>
<dbReference type="Proteomes" id="UP000319894">
    <property type="component" value="Unassembled WGS sequence"/>
</dbReference>
<dbReference type="InParanoid" id="A0A554ND15"/>
<accession>A0A554ND15</accession>
<evidence type="ECO:0000313" key="3">
    <source>
        <dbReference type="Proteomes" id="UP000319894"/>
    </source>
</evidence>
<comment type="caution">
    <text evidence="2">The sequence shown here is derived from an EMBL/GenBank/DDBJ whole genome shotgun (WGS) entry which is preliminary data.</text>
</comment>
<reference evidence="2 3" key="1">
    <citation type="submission" date="2018-06" db="EMBL/GenBank/DDBJ databases">
        <title>Natronomonas sp. F16-60 a new haloarchaeon isolated from a solar saltern of Isla Cristina, Huelva, Spain.</title>
        <authorList>
            <person name="Duran-Viseras A."/>
            <person name="Sanchez-Porro C."/>
            <person name="Ventosa A."/>
        </authorList>
    </citation>
    <scope>NUCLEOTIDE SEQUENCE [LARGE SCALE GENOMIC DNA]</scope>
    <source>
        <strain evidence="2 3">F16-60</strain>
    </source>
</reference>
<keyword evidence="3" id="KW-1185">Reference proteome</keyword>
<gene>
    <name evidence="2" type="ORF">DP107_05370</name>
</gene>
<name>A0A554ND15_9EURY</name>
<dbReference type="EMBL" id="QMDX01000002">
    <property type="protein sequence ID" value="TSD15279.1"/>
    <property type="molecule type" value="Genomic_DNA"/>
</dbReference>
<feature type="region of interest" description="Disordered" evidence="1">
    <location>
        <begin position="1"/>
        <end position="98"/>
    </location>
</feature>
<proteinExistence type="predicted"/>
<feature type="compositionally biased region" description="Polar residues" evidence="1">
    <location>
        <begin position="1"/>
        <end position="11"/>
    </location>
</feature>
<sequence length="98" mass="10007">MTSMPRPSSGSPVAPMPQAGLDGAGEAPLAGGRPPVDLVDGLDRERRTRDGGERPLEGLPQRPWSVSRAADSSTTSSRASPAVVQSSRAIASGSRSLA</sequence>
<protein>
    <submittedName>
        <fullName evidence="2">Uncharacterized protein</fullName>
    </submittedName>
</protein>
<evidence type="ECO:0000256" key="1">
    <source>
        <dbReference type="SAM" id="MobiDB-lite"/>
    </source>
</evidence>
<organism evidence="2 3">
    <name type="scientific">Haloglomus irregulare</name>
    <dbReference type="NCBI Taxonomy" id="2234134"/>
    <lineage>
        <taxon>Archaea</taxon>
        <taxon>Methanobacteriati</taxon>
        <taxon>Methanobacteriota</taxon>
        <taxon>Stenosarchaea group</taxon>
        <taxon>Halobacteria</taxon>
        <taxon>Halobacteriales</taxon>
        <taxon>Natronomonadaceae</taxon>
        <taxon>Haloglomus</taxon>
    </lineage>
</organism>
<feature type="compositionally biased region" description="Basic and acidic residues" evidence="1">
    <location>
        <begin position="41"/>
        <end position="56"/>
    </location>
</feature>
<feature type="compositionally biased region" description="Polar residues" evidence="1">
    <location>
        <begin position="85"/>
        <end position="98"/>
    </location>
</feature>